<dbReference type="Pfam" id="PF13855">
    <property type="entry name" value="LRR_8"/>
    <property type="match status" value="2"/>
</dbReference>
<dbReference type="Pfam" id="PF23598">
    <property type="entry name" value="LRR_14"/>
    <property type="match status" value="1"/>
</dbReference>
<evidence type="ECO:0000256" key="12">
    <source>
        <dbReference type="SAM" id="Coils"/>
    </source>
</evidence>
<dbReference type="SMART" id="SM00369">
    <property type="entry name" value="LRR_TYP"/>
    <property type="match status" value="8"/>
</dbReference>
<dbReference type="InterPro" id="IPR032675">
    <property type="entry name" value="LRR_dom_sf"/>
</dbReference>
<name>A0ABQ7YAX5_BRANA</name>
<dbReference type="InterPro" id="IPR055414">
    <property type="entry name" value="LRR_R13L4/SHOC2-like"/>
</dbReference>
<dbReference type="InterPro" id="IPR003591">
    <property type="entry name" value="Leu-rich_rpt_typical-subtyp"/>
</dbReference>
<dbReference type="PRINTS" id="PR00019">
    <property type="entry name" value="LEURICHRPT"/>
</dbReference>
<feature type="domain" description="Disease resistance R13L4/SHOC-2-like LRR" evidence="15">
    <location>
        <begin position="96"/>
        <end position="322"/>
    </location>
</feature>
<proteinExistence type="inferred from homology"/>
<gene>
    <name evidence="16" type="ORF">HID58_082566</name>
</gene>
<evidence type="ECO:0000256" key="5">
    <source>
        <dbReference type="ARBA" id="ARBA00022692"/>
    </source>
</evidence>
<dbReference type="Pfam" id="PF00560">
    <property type="entry name" value="LRR_1"/>
    <property type="match status" value="1"/>
</dbReference>
<dbReference type="InterPro" id="IPR004330">
    <property type="entry name" value="FAR1_DNA_bnd_dom"/>
</dbReference>
<evidence type="ECO:0000259" key="14">
    <source>
        <dbReference type="Pfam" id="PF03101"/>
    </source>
</evidence>
<dbReference type="InterPro" id="IPR046956">
    <property type="entry name" value="RLP23-like"/>
</dbReference>
<comment type="similarity">
    <text evidence="2">Belongs to the RLP family.</text>
</comment>
<keyword evidence="6" id="KW-0732">Signal</keyword>
<feature type="non-terminal residue" evidence="16">
    <location>
        <position position="1"/>
    </location>
</feature>
<dbReference type="Pfam" id="PF03101">
    <property type="entry name" value="FAR1"/>
    <property type="match status" value="1"/>
</dbReference>
<keyword evidence="12" id="KW-0175">Coiled coil</keyword>
<dbReference type="InterPro" id="IPR001611">
    <property type="entry name" value="Leu-rich_rpt"/>
</dbReference>
<keyword evidence="11" id="KW-0325">Glycoprotein</keyword>
<keyword evidence="8" id="KW-1133">Transmembrane helix</keyword>
<feature type="region of interest" description="Disordered" evidence="13">
    <location>
        <begin position="829"/>
        <end position="849"/>
    </location>
</feature>
<dbReference type="Proteomes" id="UP000824890">
    <property type="component" value="Unassembled WGS sequence"/>
</dbReference>
<evidence type="ECO:0000256" key="9">
    <source>
        <dbReference type="ARBA" id="ARBA00023136"/>
    </source>
</evidence>
<evidence type="ECO:0000256" key="2">
    <source>
        <dbReference type="ARBA" id="ARBA00009592"/>
    </source>
</evidence>
<accession>A0ABQ7YAX5</accession>
<dbReference type="SUPFAM" id="SSF52047">
    <property type="entry name" value="RNI-like"/>
    <property type="match status" value="2"/>
</dbReference>
<organism evidence="16 17">
    <name type="scientific">Brassica napus</name>
    <name type="common">Rape</name>
    <dbReference type="NCBI Taxonomy" id="3708"/>
    <lineage>
        <taxon>Eukaryota</taxon>
        <taxon>Viridiplantae</taxon>
        <taxon>Streptophyta</taxon>
        <taxon>Embryophyta</taxon>
        <taxon>Tracheophyta</taxon>
        <taxon>Spermatophyta</taxon>
        <taxon>Magnoliopsida</taxon>
        <taxon>eudicotyledons</taxon>
        <taxon>Gunneridae</taxon>
        <taxon>Pentapetalae</taxon>
        <taxon>rosids</taxon>
        <taxon>malvids</taxon>
        <taxon>Brassicales</taxon>
        <taxon>Brassicaceae</taxon>
        <taxon>Brassiceae</taxon>
        <taxon>Brassica</taxon>
    </lineage>
</organism>
<dbReference type="PANTHER" id="PTHR48061:SF46">
    <property type="entry name" value="LEUCINE-RICH REPEAT-CONTAINING N-TERMINAL PLANT-TYPE DOMAIN-CONTAINING PROTEIN"/>
    <property type="match status" value="1"/>
</dbReference>
<feature type="coiled-coil region" evidence="12">
    <location>
        <begin position="992"/>
        <end position="1044"/>
    </location>
</feature>
<evidence type="ECO:0000256" key="7">
    <source>
        <dbReference type="ARBA" id="ARBA00022737"/>
    </source>
</evidence>
<evidence type="ECO:0008006" key="18">
    <source>
        <dbReference type="Google" id="ProtNLM"/>
    </source>
</evidence>
<evidence type="ECO:0000256" key="11">
    <source>
        <dbReference type="ARBA" id="ARBA00023180"/>
    </source>
</evidence>
<keyword evidence="17" id="KW-1185">Reference proteome</keyword>
<evidence type="ECO:0000256" key="4">
    <source>
        <dbReference type="ARBA" id="ARBA00022614"/>
    </source>
</evidence>
<evidence type="ECO:0000313" key="16">
    <source>
        <dbReference type="EMBL" id="KAH0865355.1"/>
    </source>
</evidence>
<protein>
    <recommendedName>
        <fullName evidence="18">FAR1 domain-containing protein</fullName>
    </recommendedName>
</protein>
<keyword evidence="10" id="KW-0675">Receptor</keyword>
<evidence type="ECO:0000256" key="13">
    <source>
        <dbReference type="SAM" id="MobiDB-lite"/>
    </source>
</evidence>
<dbReference type="Gene3D" id="3.80.10.10">
    <property type="entry name" value="Ribonuclease Inhibitor"/>
    <property type="match status" value="3"/>
</dbReference>
<evidence type="ECO:0000256" key="1">
    <source>
        <dbReference type="ARBA" id="ARBA00004251"/>
    </source>
</evidence>
<evidence type="ECO:0000256" key="10">
    <source>
        <dbReference type="ARBA" id="ARBA00023170"/>
    </source>
</evidence>
<comment type="caution">
    <text evidence="16">The sequence shown here is derived from an EMBL/GenBank/DDBJ whole genome shotgun (WGS) entry which is preliminary data.</text>
</comment>
<sequence length="1051" mass="117471">EFWPKMAQQGIDGILFWPDYTLMFITSESERTTVRVGRNLRERGVFRRRERGGLVERRLSAEIVQLTNLVSLDLSSYRPSNLSIEEPSFIRLLALNLRNLRELHMSYVNISSEIPKEFSNMSSLRSLTLENCNLLGIFPSNVFLIPNLHLINLNDNPKLRGQLPDFHVNKSLQRISIDMTSFSGIIPSSLGNLKQLIYFDVFSNKLSGNFPSALLNLTQLSTLDLSYNQFSGSLPPNISQLSRLDSFSVGGNSFVGVIPASLFKISSLTRIDLDINKFSDLLGIENISLLPNLEYLFLGGNNYSVNVIPVDLNLFPPLKHLSGLSLSGIPLSTTNITSDFSSDLEFLYLSKCKVSEFPEFIRNNPNLHDLVLSNNKMKGQVPDWLGFNGSLNLSSNAFQGPLFIPSSSIEFLFASKNNFTGELPSSICGSTSLYILDLSNNNFSGSIPWCFMTSLGDLKLHNNSLNGTLPDIFINATKLLSLDVSHNLLEGKLPASLINCSSLQVLNLESNKFKDTFPFQLSSLPNLQVLVLRSNNFYGKLHHSDGVWSGFPQLKIIDVSHNDFLGTLPSDYFLNWTGISSKTGDNSTEPDYIGAFLAHRYYTSIVLMAKGVSMEMERILEIYTAVDFSGNQLHGQIPESIGLLKELRILNLSSNAFTGHIPSSLPNLTVLESLDLSQNKLSGEIPPELGKLSSLAWINVSHNELVGSVPQGTQFQRQNCSSYEGNPGLLGPSLKDVCGSRIEPTSQQSKRPESLQEEEGWLSWMGAGIGFAPGVVFGITIGYIVTSYKIEIDNGDADGMMMTISVENHNEMGESSGQAMIEQDDDENRNEIGENSNQEMPLEQDEKVDPDSIPLTVSDMAEEEVQGGDEPYVGQEFESEAAAHGFYNAYATKVGFVIRVSKLSRSRHDGSPIGRQLVCNKEGYRLPSKRDKVIRQRAETRVGCRAMILIRKENSGKWVITKFAKEHNHPLMPGRVRRGCIYDQYPNEHDKIQELMQQLAAEKKRAATYKRHLEMLFEQIEQHNESLTKRIQHIVDNVRDLDQRDHQQNQV</sequence>
<dbReference type="EMBL" id="JAGKQM010000018">
    <property type="protein sequence ID" value="KAH0865355.1"/>
    <property type="molecule type" value="Genomic_DNA"/>
</dbReference>
<feature type="domain" description="FAR1" evidence="14">
    <location>
        <begin position="886"/>
        <end position="973"/>
    </location>
</feature>
<evidence type="ECO:0000313" key="17">
    <source>
        <dbReference type="Proteomes" id="UP000824890"/>
    </source>
</evidence>
<keyword evidence="5" id="KW-0812">Transmembrane</keyword>
<evidence type="ECO:0000256" key="6">
    <source>
        <dbReference type="ARBA" id="ARBA00022729"/>
    </source>
</evidence>
<dbReference type="PANTHER" id="PTHR48061">
    <property type="entry name" value="LEUCINE-RICH REPEAT RECEPTOR PROTEIN KINASE EMS1-LIKE-RELATED"/>
    <property type="match status" value="1"/>
</dbReference>
<keyword evidence="4" id="KW-0433">Leucine-rich repeat</keyword>
<keyword evidence="7" id="KW-0677">Repeat</keyword>
<keyword evidence="3" id="KW-1003">Cell membrane</keyword>
<reference evidence="16 17" key="1">
    <citation type="submission" date="2021-05" db="EMBL/GenBank/DDBJ databases">
        <title>Genome Assembly of Synthetic Allotetraploid Brassica napus Reveals Homoeologous Exchanges between Subgenomes.</title>
        <authorList>
            <person name="Davis J.T."/>
        </authorList>
    </citation>
    <scope>NUCLEOTIDE SEQUENCE [LARGE SCALE GENOMIC DNA]</scope>
    <source>
        <strain evidence="17">cv. Da-Ae</strain>
        <tissue evidence="16">Seedling</tissue>
    </source>
</reference>
<keyword evidence="9" id="KW-0472">Membrane</keyword>
<comment type="subcellular location">
    <subcellularLocation>
        <location evidence="1">Cell membrane</location>
        <topology evidence="1">Single-pass type I membrane protein</topology>
    </subcellularLocation>
</comment>
<evidence type="ECO:0000256" key="8">
    <source>
        <dbReference type="ARBA" id="ARBA00022989"/>
    </source>
</evidence>
<evidence type="ECO:0000256" key="3">
    <source>
        <dbReference type="ARBA" id="ARBA00022475"/>
    </source>
</evidence>
<evidence type="ECO:0000259" key="15">
    <source>
        <dbReference type="Pfam" id="PF23598"/>
    </source>
</evidence>